<evidence type="ECO:0000313" key="2">
    <source>
        <dbReference type="Proteomes" id="UP000230607"/>
    </source>
</evidence>
<keyword evidence="2" id="KW-1185">Reference proteome</keyword>
<name>A0A2H1FIP3_9ARCH</name>
<organism evidence="1 2">
    <name type="scientific">Candidatus Nitrosotalea okcheonensis</name>
    <dbReference type="NCBI Taxonomy" id="1903276"/>
    <lineage>
        <taxon>Archaea</taxon>
        <taxon>Nitrososphaerota</taxon>
        <taxon>Nitrososphaeria</taxon>
        <taxon>Nitrosotaleales</taxon>
        <taxon>Nitrosotaleaceae</taxon>
        <taxon>Nitrosotalea</taxon>
    </lineage>
</organism>
<dbReference type="AlphaFoldDB" id="A0A2H1FIP3"/>
<proteinExistence type="predicted"/>
<protein>
    <submittedName>
        <fullName evidence="1">Uncharacterized protein</fullName>
    </submittedName>
</protein>
<evidence type="ECO:0000313" key="1">
    <source>
        <dbReference type="EMBL" id="SMH72594.1"/>
    </source>
</evidence>
<accession>A0A2H1FIP3</accession>
<dbReference type="Proteomes" id="UP000230607">
    <property type="component" value="Chromosome 1"/>
</dbReference>
<dbReference type="EMBL" id="LT841358">
    <property type="protein sequence ID" value="SMH72594.1"/>
    <property type="molecule type" value="Genomic_DNA"/>
</dbReference>
<gene>
    <name evidence="1" type="ORF">NCS_30434</name>
</gene>
<reference evidence="2" key="1">
    <citation type="submission" date="2017-03" db="EMBL/GenBank/DDBJ databases">
        <authorList>
            <person name="Herbold C."/>
        </authorList>
    </citation>
    <scope>NUCLEOTIDE SEQUENCE [LARGE SCALE GENOMIC DNA]</scope>
</reference>
<sequence length="84" mass="10298">MVHLFSEIIFELFRKLNRALFHGILHYTMVYYGIKIDRHKLRTKVSILVCLPYNENRDMTKDEIYEFVYKMFPVNKLARCFFKT</sequence>